<name>A0A4D6T998_9CAUD</name>
<evidence type="ECO:0000313" key="1">
    <source>
        <dbReference type="EMBL" id="QCG78273.1"/>
    </source>
</evidence>
<reference evidence="1 2" key="1">
    <citation type="submission" date="2019-04" db="EMBL/GenBank/DDBJ databases">
        <authorList>
            <person name="Oduselu T.J."/>
            <person name="Taiwo A.E."/>
            <person name="Ayodele I.E."/>
            <person name="Oyebamiji T.O."/>
            <person name="Atoyebi A.N."/>
            <person name="Omolola C.M."/>
            <person name="Lazarus F.U."/>
            <person name="Jose L.A."/>
            <person name="Akinlolu E.A."/>
            <person name="Ojebola B.M."/>
            <person name="Olatinwo S.O."/>
            <person name="Raifu M.K."/>
            <person name="Adebiyi I."/>
            <person name="Ogunleye V.O."/>
            <person name="Faleye T.O.C."/>
            <person name="Bakarey A.S."/>
            <person name="Adewumi O.M."/>
            <person name="Anetor J.I."/>
            <person name="Ademowo O.G."/>
            <person name="Garlena R.A."/>
            <person name="Russell D.A."/>
            <person name="Pope W.H."/>
            <person name="Jacobs-Sera D."/>
            <person name="Hatfull G.F."/>
        </authorList>
    </citation>
    <scope>NUCLEOTIDE SEQUENCE [LARGE SCALE GENOMIC DNA]</scope>
</reference>
<evidence type="ECO:0000313" key="2">
    <source>
        <dbReference type="Proteomes" id="UP000298729"/>
    </source>
</evidence>
<dbReference type="RefSeq" id="YP_010761505.1">
    <property type="nucleotide sequence ID" value="NC_073597.1"/>
</dbReference>
<dbReference type="KEGG" id="vg:80090751"/>
<sequence>MAHTQLEIKNATVKAAPGASALVDYADAIDNVKLQTEYTTGTFKGVSGKRAITAGSINDKIVINLGDSLKTGEFWSFLRANHGVTGKVEFCPAGGTTPKIAADVMFFAPGSVGGAEGANSSSVTLECLTPATITAAP</sequence>
<dbReference type="EMBL" id="MK757448">
    <property type="protein sequence ID" value="QCG78273.1"/>
    <property type="molecule type" value="Genomic_DNA"/>
</dbReference>
<protein>
    <submittedName>
        <fullName evidence="1">Major tail protein</fullName>
    </submittedName>
</protein>
<organism evidence="1 2">
    <name type="scientific">Arthrobacter phage Idaho</name>
    <dbReference type="NCBI Taxonomy" id="2565509"/>
    <lineage>
        <taxon>Viruses</taxon>
        <taxon>Duplodnaviria</taxon>
        <taxon>Heunggongvirae</taxon>
        <taxon>Uroviricota</taxon>
        <taxon>Caudoviricetes</taxon>
        <taxon>Feeclasvirinae</taxon>
        <taxon>Idahovirus</taxon>
        <taxon>Idahovirus idaho</taxon>
    </lineage>
</organism>
<gene>
    <name evidence="1" type="primary">8</name>
    <name evidence="1" type="ORF">SEA_IDAHO_8</name>
</gene>
<accession>A0A4D6T998</accession>
<proteinExistence type="predicted"/>
<dbReference type="Proteomes" id="UP000298729">
    <property type="component" value="Segment"/>
</dbReference>
<keyword evidence="2" id="KW-1185">Reference proteome</keyword>
<dbReference type="GeneID" id="80090751"/>